<name>A0A9W7CYF0_9STRA</name>
<sequence length="116" mass="12471">MMASAGASAGPAALEPMARAPLGEPSNAPPVSLIHVALSALDRDAVRASIGQLTGVLSHVVALTNLENDHEDFQCRYRELRSRVEPLEEELAPVYAAADPLVAHCQHKYDMLLARF</sequence>
<proteinExistence type="predicted"/>
<reference evidence="2" key="1">
    <citation type="submission" date="2023-04" db="EMBL/GenBank/DDBJ databases">
        <title>Phytophthora fragariaefolia NBRC 109709.</title>
        <authorList>
            <person name="Ichikawa N."/>
            <person name="Sato H."/>
            <person name="Tonouchi N."/>
        </authorList>
    </citation>
    <scope>NUCLEOTIDE SEQUENCE</scope>
    <source>
        <strain evidence="2">NBRC 109709</strain>
    </source>
</reference>
<organism evidence="2 3">
    <name type="scientific">Phytophthora fragariaefolia</name>
    <dbReference type="NCBI Taxonomy" id="1490495"/>
    <lineage>
        <taxon>Eukaryota</taxon>
        <taxon>Sar</taxon>
        <taxon>Stramenopiles</taxon>
        <taxon>Oomycota</taxon>
        <taxon>Peronosporomycetes</taxon>
        <taxon>Peronosporales</taxon>
        <taxon>Peronosporaceae</taxon>
        <taxon>Phytophthora</taxon>
    </lineage>
</organism>
<gene>
    <name evidence="2" type="ORF">Pfra01_001905500</name>
</gene>
<evidence type="ECO:0000256" key="1">
    <source>
        <dbReference type="SAM" id="Coils"/>
    </source>
</evidence>
<dbReference type="OrthoDB" id="144855at2759"/>
<protein>
    <submittedName>
        <fullName evidence="2">Unnamed protein product</fullName>
    </submittedName>
</protein>
<dbReference type="Proteomes" id="UP001165121">
    <property type="component" value="Unassembled WGS sequence"/>
</dbReference>
<evidence type="ECO:0000313" key="2">
    <source>
        <dbReference type="EMBL" id="GMF48841.1"/>
    </source>
</evidence>
<keyword evidence="1" id="KW-0175">Coiled coil</keyword>
<accession>A0A9W7CYF0</accession>
<evidence type="ECO:0000313" key="3">
    <source>
        <dbReference type="Proteomes" id="UP001165121"/>
    </source>
</evidence>
<feature type="coiled-coil region" evidence="1">
    <location>
        <begin position="63"/>
        <end position="90"/>
    </location>
</feature>
<comment type="caution">
    <text evidence="2">The sequence shown here is derived from an EMBL/GenBank/DDBJ whole genome shotgun (WGS) entry which is preliminary data.</text>
</comment>
<keyword evidence="3" id="KW-1185">Reference proteome</keyword>
<dbReference type="EMBL" id="BSXT01002414">
    <property type="protein sequence ID" value="GMF48841.1"/>
    <property type="molecule type" value="Genomic_DNA"/>
</dbReference>
<dbReference type="AlphaFoldDB" id="A0A9W7CYF0"/>